<protein>
    <recommendedName>
        <fullName evidence="5">Secreted protein</fullName>
    </recommendedName>
</protein>
<evidence type="ECO:0000256" key="2">
    <source>
        <dbReference type="SAM" id="SignalP"/>
    </source>
</evidence>
<reference evidence="3 4" key="1">
    <citation type="submission" date="2024-06" db="EMBL/GenBank/DDBJ databases">
        <title>Genomic Encyclopedia of Type Strains, Phase IV (KMG-IV): sequencing the most valuable type-strain genomes for metagenomic binning, comparative biology and taxonomic classification.</title>
        <authorList>
            <person name="Goeker M."/>
        </authorList>
    </citation>
    <scope>NUCLEOTIDE SEQUENCE [LARGE SCALE GENOMIC DNA]</scope>
    <source>
        <strain evidence="3 4">DSM 19730</strain>
    </source>
</reference>
<feature type="region of interest" description="Disordered" evidence="1">
    <location>
        <begin position="24"/>
        <end position="153"/>
    </location>
</feature>
<comment type="caution">
    <text evidence="3">The sequence shown here is derived from an EMBL/GenBank/DDBJ whole genome shotgun (WGS) entry which is preliminary data.</text>
</comment>
<evidence type="ECO:0008006" key="5">
    <source>
        <dbReference type="Google" id="ProtNLM"/>
    </source>
</evidence>
<feature type="chain" id="PRO_5045178423" description="Secreted protein" evidence="2">
    <location>
        <begin position="24"/>
        <end position="153"/>
    </location>
</feature>
<proteinExistence type="predicted"/>
<organism evidence="3 4">
    <name type="scientific">Aquamicrobium ahrensii</name>
    <dbReference type="NCBI Taxonomy" id="469551"/>
    <lineage>
        <taxon>Bacteria</taxon>
        <taxon>Pseudomonadati</taxon>
        <taxon>Pseudomonadota</taxon>
        <taxon>Alphaproteobacteria</taxon>
        <taxon>Hyphomicrobiales</taxon>
        <taxon>Phyllobacteriaceae</taxon>
        <taxon>Aquamicrobium</taxon>
    </lineage>
</organism>
<dbReference type="EMBL" id="JBEPMN010000021">
    <property type="protein sequence ID" value="MET3663203.1"/>
    <property type="molecule type" value="Genomic_DNA"/>
</dbReference>
<keyword evidence="4" id="KW-1185">Reference proteome</keyword>
<feature type="compositionally biased region" description="Gly residues" evidence="1">
    <location>
        <begin position="93"/>
        <end position="102"/>
    </location>
</feature>
<feature type="compositionally biased region" description="Low complexity" evidence="1">
    <location>
        <begin position="138"/>
        <end position="153"/>
    </location>
</feature>
<name>A0ABV2KST1_9HYPH</name>
<accession>A0ABV2KST1</accession>
<gene>
    <name evidence="3" type="ORF">ABID44_003558</name>
</gene>
<keyword evidence="2" id="KW-0732">Signal</keyword>
<evidence type="ECO:0000313" key="3">
    <source>
        <dbReference type="EMBL" id="MET3663203.1"/>
    </source>
</evidence>
<dbReference type="Proteomes" id="UP001549143">
    <property type="component" value="Unassembled WGS sequence"/>
</dbReference>
<evidence type="ECO:0000313" key="4">
    <source>
        <dbReference type="Proteomes" id="UP001549143"/>
    </source>
</evidence>
<sequence length="153" mass="14978">MKRILHGMSLAGIIALTASLAFAQQSAEDPEADAPAATSRGDCVDLSSGPRQGSTQDLDEALAPDDAAGSERQGELAEDAASGTAPEDAGSSGWTGGTGGSDIGTSQSDVVESSPQQDHPAVAAGLDPISGETAVTGPQAPAAVVEESAASDC</sequence>
<evidence type="ECO:0000256" key="1">
    <source>
        <dbReference type="SAM" id="MobiDB-lite"/>
    </source>
</evidence>
<feature type="signal peptide" evidence="2">
    <location>
        <begin position="1"/>
        <end position="23"/>
    </location>
</feature>
<dbReference type="RefSeq" id="WP_354153007.1">
    <property type="nucleotide sequence ID" value="NZ_JBEPMN010000021.1"/>
</dbReference>